<dbReference type="InterPro" id="IPR018062">
    <property type="entry name" value="HTH_AraC-typ_CS"/>
</dbReference>
<dbReference type="SMART" id="SM00342">
    <property type="entry name" value="HTH_ARAC"/>
    <property type="match status" value="1"/>
</dbReference>
<evidence type="ECO:0000313" key="7">
    <source>
        <dbReference type="Proteomes" id="UP001596378"/>
    </source>
</evidence>
<dbReference type="Gene3D" id="2.60.120.10">
    <property type="entry name" value="Jelly Rolls"/>
    <property type="match status" value="1"/>
</dbReference>
<dbReference type="EMBL" id="JBHTAI010000034">
    <property type="protein sequence ID" value="MFC7153377.1"/>
    <property type="molecule type" value="Genomic_DNA"/>
</dbReference>
<dbReference type="PROSITE" id="PS01124">
    <property type="entry name" value="HTH_ARAC_FAMILY_2"/>
    <property type="match status" value="1"/>
</dbReference>
<dbReference type="InterPro" id="IPR020449">
    <property type="entry name" value="Tscrpt_reg_AraC-type_HTH"/>
</dbReference>
<organism evidence="6 7">
    <name type="scientific">Cohnella cellulosilytica</name>
    <dbReference type="NCBI Taxonomy" id="986710"/>
    <lineage>
        <taxon>Bacteria</taxon>
        <taxon>Bacillati</taxon>
        <taxon>Bacillota</taxon>
        <taxon>Bacilli</taxon>
        <taxon>Bacillales</taxon>
        <taxon>Paenibacillaceae</taxon>
        <taxon>Cohnella</taxon>
    </lineage>
</organism>
<evidence type="ECO:0000256" key="2">
    <source>
        <dbReference type="ARBA" id="ARBA00023125"/>
    </source>
</evidence>
<proteinExistence type="predicted"/>
<reference evidence="7" key="1">
    <citation type="journal article" date="2019" name="Int. J. Syst. Evol. Microbiol.">
        <title>The Global Catalogue of Microorganisms (GCM) 10K type strain sequencing project: providing services to taxonomists for standard genome sequencing and annotation.</title>
        <authorList>
            <consortium name="The Broad Institute Genomics Platform"/>
            <consortium name="The Broad Institute Genome Sequencing Center for Infectious Disease"/>
            <person name="Wu L."/>
            <person name="Ma J."/>
        </authorList>
    </citation>
    <scope>NUCLEOTIDE SEQUENCE [LARGE SCALE GENOMIC DNA]</scope>
    <source>
        <strain evidence="7">KCTC 12907</strain>
    </source>
</reference>
<keyword evidence="7" id="KW-1185">Reference proteome</keyword>
<evidence type="ECO:0000313" key="6">
    <source>
        <dbReference type="EMBL" id="MFC7153377.1"/>
    </source>
</evidence>
<dbReference type="RefSeq" id="WP_378050464.1">
    <property type="nucleotide sequence ID" value="NZ_JBHMDN010000027.1"/>
</dbReference>
<dbReference type="InterPro" id="IPR014710">
    <property type="entry name" value="RmlC-like_jellyroll"/>
</dbReference>
<dbReference type="InterPro" id="IPR018060">
    <property type="entry name" value="HTH_AraC"/>
</dbReference>
<dbReference type="PROSITE" id="PS00041">
    <property type="entry name" value="HTH_ARAC_FAMILY_1"/>
    <property type="match status" value="1"/>
</dbReference>
<comment type="caution">
    <text evidence="6">The sequence shown here is derived from an EMBL/GenBank/DDBJ whole genome shotgun (WGS) entry which is preliminary data.</text>
</comment>
<dbReference type="InterPro" id="IPR050204">
    <property type="entry name" value="AraC_XylS_family_regulators"/>
</dbReference>
<dbReference type="SUPFAM" id="SSF51215">
    <property type="entry name" value="Regulatory protein AraC"/>
    <property type="match status" value="1"/>
</dbReference>
<protein>
    <submittedName>
        <fullName evidence="6">Helix-turn-helix domain-containing protein</fullName>
    </submittedName>
</protein>
<evidence type="ECO:0000259" key="5">
    <source>
        <dbReference type="PROSITE" id="PS01124"/>
    </source>
</evidence>
<evidence type="ECO:0000256" key="1">
    <source>
        <dbReference type="ARBA" id="ARBA00023015"/>
    </source>
</evidence>
<dbReference type="InterPro" id="IPR037923">
    <property type="entry name" value="HTH-like"/>
</dbReference>
<name>A0ABW2FMD0_9BACL</name>
<keyword evidence="4" id="KW-0804">Transcription</keyword>
<evidence type="ECO:0000256" key="4">
    <source>
        <dbReference type="ARBA" id="ARBA00023163"/>
    </source>
</evidence>
<accession>A0ABW2FMD0</accession>
<sequence>MGADVNGIAEEFMRVPMTIYGVHLLVLQAGAVTKEHKERPTRHCGLLFALRGRAGIRIDGAFYGMKPGKMVHCAYGKKLEIEVGEEEFEGLLIQYLPGQGEEALAGLRHMPRSFELEPGADEELFEQLRKLCLLSRQSVPASASKLGELQRRILGLTFRLSRLEPKAAAGADDGGGTADVAVDALADLFNKTAFVVEDVMRLSILPGQRLERYRLPKSGFLFVVRGEARMSFRDGDYRLEPGALCHGSEGQRMTLVPVGAESFEYYVVHYRFCEEGNAAADGTPGHFTLRPGPQPRLLELLERLHHTAVMPGKLTSFRKKELFLSVLGETFAACQSVRFGPGQLEAVERAVGYIHVHYAEPLTLEELARLQGMSVRQFSYLFHKNIGIRPIDYVIQYRIGRAREILAMSRTPIGEIAAMVGYDDPQYFSRVFRRHTGLSPREARMLTQPNAGVDNHPSFLE</sequence>
<dbReference type="Proteomes" id="UP001596378">
    <property type="component" value="Unassembled WGS sequence"/>
</dbReference>
<keyword evidence="1" id="KW-0805">Transcription regulation</keyword>
<keyword evidence="2" id="KW-0238">DNA-binding</keyword>
<feature type="domain" description="HTH araC/xylS-type" evidence="5">
    <location>
        <begin position="348"/>
        <end position="446"/>
    </location>
</feature>
<dbReference type="PRINTS" id="PR00032">
    <property type="entry name" value="HTHARAC"/>
</dbReference>
<gene>
    <name evidence="6" type="ORF">ACFQMJ_33040</name>
</gene>
<keyword evidence="3" id="KW-0010">Activator</keyword>
<dbReference type="SUPFAM" id="SSF46689">
    <property type="entry name" value="Homeodomain-like"/>
    <property type="match status" value="2"/>
</dbReference>
<dbReference type="Gene3D" id="1.10.10.60">
    <property type="entry name" value="Homeodomain-like"/>
    <property type="match status" value="2"/>
</dbReference>
<evidence type="ECO:0000256" key="3">
    <source>
        <dbReference type="ARBA" id="ARBA00023159"/>
    </source>
</evidence>
<dbReference type="Pfam" id="PF12833">
    <property type="entry name" value="HTH_18"/>
    <property type="match status" value="1"/>
</dbReference>
<dbReference type="InterPro" id="IPR009057">
    <property type="entry name" value="Homeodomain-like_sf"/>
</dbReference>
<dbReference type="PANTHER" id="PTHR46796">
    <property type="entry name" value="HTH-TYPE TRANSCRIPTIONAL ACTIVATOR RHAS-RELATED"/>
    <property type="match status" value="1"/>
</dbReference>